<dbReference type="NCBIfam" id="TIGR00208">
    <property type="entry name" value="fliS"/>
    <property type="match status" value="1"/>
</dbReference>
<keyword evidence="4 6" id="KW-1005">Bacterial flagellum biogenesis</keyword>
<evidence type="ECO:0000313" key="7">
    <source>
        <dbReference type="EMBL" id="KIZ37642.1"/>
    </source>
</evidence>
<keyword evidence="3 6" id="KW-0963">Cytoplasm</keyword>
<dbReference type="EMBL" id="JAOCDG010000012">
    <property type="protein sequence ID" value="MDH0688227.1"/>
    <property type="molecule type" value="Genomic_DNA"/>
</dbReference>
<dbReference type="InterPro" id="IPR036584">
    <property type="entry name" value="FliS_sf"/>
</dbReference>
<dbReference type="InterPro" id="IPR003713">
    <property type="entry name" value="FliS"/>
</dbReference>
<evidence type="ECO:0000313" key="8">
    <source>
        <dbReference type="EMBL" id="MDH0688227.1"/>
    </source>
</evidence>
<evidence type="ECO:0000256" key="6">
    <source>
        <dbReference type="PIRNR" id="PIRNR039090"/>
    </source>
</evidence>
<dbReference type="GO" id="GO:0071973">
    <property type="term" value="P:bacterial-type flagellum-dependent cell motility"/>
    <property type="evidence" value="ECO:0007669"/>
    <property type="project" value="TreeGrafter"/>
</dbReference>
<dbReference type="SUPFAM" id="SSF101116">
    <property type="entry name" value="Flagellar export chaperone FliS"/>
    <property type="match status" value="1"/>
</dbReference>
<dbReference type="PANTHER" id="PTHR34773:SF1">
    <property type="entry name" value="FLAGELLAR SECRETION CHAPERONE FLIS"/>
    <property type="match status" value="1"/>
</dbReference>
<dbReference type="GO" id="GO:0044780">
    <property type="term" value="P:bacterial-type flagellum assembly"/>
    <property type="evidence" value="ECO:0007669"/>
    <property type="project" value="InterPro"/>
</dbReference>
<proteinExistence type="inferred from homology"/>
<dbReference type="CDD" id="cd16098">
    <property type="entry name" value="FliS"/>
    <property type="match status" value="1"/>
</dbReference>
<dbReference type="Proteomes" id="UP001161139">
    <property type="component" value="Unassembled WGS sequence"/>
</dbReference>
<evidence type="ECO:0000256" key="3">
    <source>
        <dbReference type="ARBA" id="ARBA00022490"/>
    </source>
</evidence>
<name>A0A0D7EDJ2_STUST</name>
<dbReference type="RefSeq" id="WP_026006571.1">
    <property type="nucleotide sequence ID" value="NZ_CP025149.2"/>
</dbReference>
<dbReference type="PATRIC" id="fig|316.110.peg.2956"/>
<dbReference type="GO" id="GO:0005829">
    <property type="term" value="C:cytosol"/>
    <property type="evidence" value="ECO:0007669"/>
    <property type="project" value="UniProtKB-SubCell"/>
</dbReference>
<evidence type="ECO:0000313" key="9">
    <source>
        <dbReference type="Proteomes" id="UP000032439"/>
    </source>
</evidence>
<reference evidence="8" key="2">
    <citation type="submission" date="2022-09" db="EMBL/GenBank/DDBJ databases">
        <title>Intensive care unit water sources are persistently colonized with multi-drug resistant bacteria and are the site of extensive horizontal gene transfer of antibiotic resistance genes.</title>
        <authorList>
            <person name="Diorio-Toth L."/>
        </authorList>
    </citation>
    <scope>NUCLEOTIDE SEQUENCE</scope>
    <source>
        <strain evidence="8">GD03864</strain>
    </source>
</reference>
<protein>
    <recommendedName>
        <fullName evidence="6">Flagellar secretion chaperone FliS</fullName>
    </recommendedName>
</protein>
<sequence>MNAMAAMRQYQQVGVKAQVTEADPHRLIQMLMQGGLDRIAQAKGAMEREAFAEKGVLIGKAINIIGGLRDALDQDVGGELAANLDRLYEYMTMRLFEASRHNDVDKLNEVGKLLGEIKLAWDQIAPRG</sequence>
<gene>
    <name evidence="8" type="primary">fliS</name>
    <name evidence="7" type="ORF">LO50_04735</name>
    <name evidence="8" type="ORF">N5D09_09030</name>
</gene>
<dbReference type="AlphaFoldDB" id="A0A0D7EDJ2"/>
<dbReference type="PIRSF" id="PIRSF039090">
    <property type="entry name" value="Flis"/>
    <property type="match status" value="1"/>
</dbReference>
<dbReference type="Proteomes" id="UP000032439">
    <property type="component" value="Unassembled WGS sequence"/>
</dbReference>
<organism evidence="7 9">
    <name type="scientific">Stutzerimonas stutzeri</name>
    <name type="common">Pseudomonas stutzeri</name>
    <dbReference type="NCBI Taxonomy" id="316"/>
    <lineage>
        <taxon>Bacteria</taxon>
        <taxon>Pseudomonadati</taxon>
        <taxon>Pseudomonadota</taxon>
        <taxon>Gammaproteobacteria</taxon>
        <taxon>Pseudomonadales</taxon>
        <taxon>Pseudomonadaceae</taxon>
        <taxon>Stutzerimonas</taxon>
    </lineage>
</organism>
<evidence type="ECO:0000256" key="4">
    <source>
        <dbReference type="ARBA" id="ARBA00022795"/>
    </source>
</evidence>
<keyword evidence="7" id="KW-0966">Cell projection</keyword>
<evidence type="ECO:0000256" key="5">
    <source>
        <dbReference type="ARBA" id="ARBA00023186"/>
    </source>
</evidence>
<dbReference type="PANTHER" id="PTHR34773">
    <property type="entry name" value="FLAGELLAR SECRETION CHAPERONE FLIS"/>
    <property type="match status" value="1"/>
</dbReference>
<keyword evidence="5" id="KW-0143">Chaperone</keyword>
<keyword evidence="7" id="KW-0969">Cilium</keyword>
<reference evidence="7 9" key="1">
    <citation type="submission" date="2014-11" db="EMBL/GenBank/DDBJ databases">
        <title>Genomics and ecophysiology of heterotrophic nitrogen fixing bacteria isolated from estuarine surface water.</title>
        <authorList>
            <person name="Bentzon-Tilia M."/>
            <person name="Severin I."/>
            <person name="Hansen L.H."/>
            <person name="Riemann L."/>
        </authorList>
    </citation>
    <scope>NUCLEOTIDE SEQUENCE [LARGE SCALE GENOMIC DNA]</scope>
    <source>
        <strain evidence="7 9">BAL361</strain>
    </source>
</reference>
<comment type="caution">
    <text evidence="7">The sequence shown here is derived from an EMBL/GenBank/DDBJ whole genome shotgun (WGS) entry which is preliminary data.</text>
</comment>
<dbReference type="OrthoDB" id="9792010at2"/>
<comment type="similarity">
    <text evidence="2 6">Belongs to the FliS family.</text>
</comment>
<evidence type="ECO:0000256" key="1">
    <source>
        <dbReference type="ARBA" id="ARBA00004514"/>
    </source>
</evidence>
<dbReference type="Gene3D" id="1.20.120.340">
    <property type="entry name" value="Flagellar protein FliS"/>
    <property type="match status" value="1"/>
</dbReference>
<evidence type="ECO:0000256" key="2">
    <source>
        <dbReference type="ARBA" id="ARBA00008787"/>
    </source>
</evidence>
<dbReference type="EMBL" id="JXXD01000029">
    <property type="protein sequence ID" value="KIZ37642.1"/>
    <property type="molecule type" value="Genomic_DNA"/>
</dbReference>
<dbReference type="Pfam" id="PF02561">
    <property type="entry name" value="FliS"/>
    <property type="match status" value="1"/>
</dbReference>
<accession>A0A0D7EDJ2</accession>
<keyword evidence="7" id="KW-0282">Flagellum</keyword>
<comment type="subcellular location">
    <subcellularLocation>
        <location evidence="1 6">Cytoplasm</location>
        <location evidence="1 6">Cytosol</location>
    </subcellularLocation>
</comment>